<dbReference type="PANTHER" id="PTHR10344">
    <property type="entry name" value="THYMIDYLATE KINASE"/>
    <property type="match status" value="1"/>
</dbReference>
<evidence type="ECO:0000256" key="7">
    <source>
        <dbReference type="ARBA" id="ARBA00022777"/>
    </source>
</evidence>
<evidence type="ECO:0000256" key="5">
    <source>
        <dbReference type="ARBA" id="ARBA00022727"/>
    </source>
</evidence>
<evidence type="ECO:0000313" key="11">
    <source>
        <dbReference type="Proteomes" id="UP000243876"/>
    </source>
</evidence>
<dbReference type="GO" id="GO:0005829">
    <property type="term" value="C:cytosol"/>
    <property type="evidence" value="ECO:0007669"/>
    <property type="project" value="TreeGrafter"/>
</dbReference>
<dbReference type="HAMAP" id="MF_00165">
    <property type="entry name" value="Thymidylate_kinase"/>
    <property type="match status" value="1"/>
</dbReference>
<accession>A0A0D6EJM0</accession>
<dbReference type="GO" id="GO:0005524">
    <property type="term" value="F:ATP binding"/>
    <property type="evidence" value="ECO:0007669"/>
    <property type="project" value="UniProtKB-KW"/>
</dbReference>
<dbReference type="InterPro" id="IPR027417">
    <property type="entry name" value="P-loop_NTPase"/>
</dbReference>
<keyword evidence="7" id="KW-0418">Kinase</keyword>
<evidence type="ECO:0000256" key="4">
    <source>
        <dbReference type="ARBA" id="ARBA00022679"/>
    </source>
</evidence>
<dbReference type="OrthoDB" id="425602at2759"/>
<reference evidence="11" key="1">
    <citation type="submission" date="2015-02" db="EMBL/GenBank/DDBJ databases">
        <authorList>
            <person name="Gon?alves P."/>
        </authorList>
    </citation>
    <scope>NUCLEOTIDE SEQUENCE [LARGE SCALE GENOMIC DNA]</scope>
</reference>
<dbReference type="EC" id="2.7.4.9" evidence="3"/>
<dbReference type="GO" id="GO:0004798">
    <property type="term" value="F:dTMP kinase activity"/>
    <property type="evidence" value="ECO:0007669"/>
    <property type="project" value="UniProtKB-EC"/>
</dbReference>
<dbReference type="AlphaFoldDB" id="A0A0D6EJM0"/>
<feature type="non-terminal residue" evidence="10">
    <location>
        <position position="1"/>
    </location>
</feature>
<dbReference type="GO" id="GO:0005634">
    <property type="term" value="C:nucleus"/>
    <property type="evidence" value="ECO:0007669"/>
    <property type="project" value="TreeGrafter"/>
</dbReference>
<keyword evidence="4" id="KW-0808">Transferase</keyword>
<evidence type="ECO:0000256" key="6">
    <source>
        <dbReference type="ARBA" id="ARBA00022741"/>
    </source>
</evidence>
<name>A0A0D6EJM0_SPOSA</name>
<proteinExistence type="inferred from homology"/>
<dbReference type="GO" id="GO:0006235">
    <property type="term" value="P:dTTP biosynthetic process"/>
    <property type="evidence" value="ECO:0007669"/>
    <property type="project" value="TreeGrafter"/>
</dbReference>
<dbReference type="EMBL" id="CENE01000004">
    <property type="protein sequence ID" value="CEQ39815.1"/>
    <property type="molecule type" value="Genomic_DNA"/>
</dbReference>
<dbReference type="Gene3D" id="3.40.50.300">
    <property type="entry name" value="P-loop containing nucleotide triphosphate hydrolases"/>
    <property type="match status" value="1"/>
</dbReference>
<protein>
    <recommendedName>
        <fullName evidence="3">dTMP kinase</fullName>
        <ecNumber evidence="3">2.7.4.9</ecNumber>
    </recommendedName>
</protein>
<comment type="similarity">
    <text evidence="2">Belongs to the thymidylate kinase family.</text>
</comment>
<dbReference type="CDD" id="cd01672">
    <property type="entry name" value="TMPK"/>
    <property type="match status" value="1"/>
</dbReference>
<dbReference type="InterPro" id="IPR018094">
    <property type="entry name" value="Thymidylate_kinase"/>
</dbReference>
<dbReference type="Pfam" id="PF02223">
    <property type="entry name" value="Thymidylate_kin"/>
    <property type="match status" value="1"/>
</dbReference>
<dbReference type="GO" id="GO:0004550">
    <property type="term" value="F:nucleoside diphosphate kinase activity"/>
    <property type="evidence" value="ECO:0007669"/>
    <property type="project" value="TreeGrafter"/>
</dbReference>
<dbReference type="GO" id="GO:0005739">
    <property type="term" value="C:mitochondrion"/>
    <property type="evidence" value="ECO:0007669"/>
    <property type="project" value="TreeGrafter"/>
</dbReference>
<keyword evidence="11" id="KW-1185">Reference proteome</keyword>
<dbReference type="PROSITE" id="PS01331">
    <property type="entry name" value="THYMIDYLATE_KINASE"/>
    <property type="match status" value="1"/>
</dbReference>
<feature type="domain" description="Thymidylate kinase-like" evidence="9">
    <location>
        <begin position="78"/>
        <end position="221"/>
    </location>
</feature>
<dbReference type="PANTHER" id="PTHR10344:SF1">
    <property type="entry name" value="THYMIDYLATE KINASE"/>
    <property type="match status" value="1"/>
</dbReference>
<evidence type="ECO:0000313" key="10">
    <source>
        <dbReference type="EMBL" id="CEQ39815.1"/>
    </source>
</evidence>
<keyword evidence="6" id="KW-0547">Nucleotide-binding</keyword>
<dbReference type="GO" id="GO:0006233">
    <property type="term" value="P:dTDP biosynthetic process"/>
    <property type="evidence" value="ECO:0007669"/>
    <property type="project" value="InterPro"/>
</dbReference>
<gene>
    <name evidence="10" type="primary">SPOSA6832_01372</name>
</gene>
<comment type="pathway">
    <text evidence="1">Pyrimidine metabolism; dTTP biosynthesis.</text>
</comment>
<evidence type="ECO:0000256" key="3">
    <source>
        <dbReference type="ARBA" id="ARBA00012980"/>
    </source>
</evidence>
<dbReference type="InterPro" id="IPR018095">
    <property type="entry name" value="Thymidylate_kin_CS"/>
</dbReference>
<dbReference type="SUPFAM" id="SSF52540">
    <property type="entry name" value="P-loop containing nucleoside triphosphate hydrolases"/>
    <property type="match status" value="1"/>
</dbReference>
<keyword evidence="5" id="KW-0545">Nucleotide biosynthesis</keyword>
<evidence type="ECO:0000256" key="8">
    <source>
        <dbReference type="ARBA" id="ARBA00022840"/>
    </source>
</evidence>
<evidence type="ECO:0000256" key="1">
    <source>
        <dbReference type="ARBA" id="ARBA00004992"/>
    </source>
</evidence>
<evidence type="ECO:0000256" key="2">
    <source>
        <dbReference type="ARBA" id="ARBA00009776"/>
    </source>
</evidence>
<keyword evidence="8" id="KW-0067">ATP-binding</keyword>
<sequence>MSTAATAPPKRGAFIVFEGLDRSGKSTQVARLVEGLTARGVKAVRAGFPERPEGPGTGALLWMVMIHPRGVGALDRTLTTGKMIDSYLSQKADLDDRAIHLLFSANRWERANQILEDLSNGVTVVCDRYAFSGIAFSVIKGISWTWCQSPDMGLPAPDLVLFLSIPPSAAASRGGFGQERYETSEVQLAVKDVFEQLGRTMDDGVWNVVDADRTVDAVEADVRARVEAVLASARLDGDVKRLWDDERATS</sequence>
<dbReference type="InterPro" id="IPR039430">
    <property type="entry name" value="Thymidylate_kin-like_dom"/>
</dbReference>
<organism evidence="10 11">
    <name type="scientific">Sporidiobolus salmonicolor</name>
    <name type="common">Yeast-like fungus</name>
    <name type="synonym">Sporobolomyces salmonicolor</name>
    <dbReference type="NCBI Taxonomy" id="5005"/>
    <lineage>
        <taxon>Eukaryota</taxon>
        <taxon>Fungi</taxon>
        <taxon>Dikarya</taxon>
        <taxon>Basidiomycota</taxon>
        <taxon>Pucciniomycotina</taxon>
        <taxon>Microbotryomycetes</taxon>
        <taxon>Sporidiobolales</taxon>
        <taxon>Sporidiobolaceae</taxon>
        <taxon>Sporobolomyces</taxon>
    </lineage>
</organism>
<dbReference type="Proteomes" id="UP000243876">
    <property type="component" value="Unassembled WGS sequence"/>
</dbReference>
<evidence type="ECO:0000259" key="9">
    <source>
        <dbReference type="Pfam" id="PF02223"/>
    </source>
</evidence>
<dbReference type="GO" id="GO:0006227">
    <property type="term" value="P:dUDP biosynthetic process"/>
    <property type="evidence" value="ECO:0007669"/>
    <property type="project" value="TreeGrafter"/>
</dbReference>